<protein>
    <recommendedName>
        <fullName evidence="1">DUF1990 domain-containing protein</fullName>
    </recommendedName>
</protein>
<dbReference type="STRING" id="306537.jk1571"/>
<dbReference type="EMBL" id="CR931997">
    <property type="protein sequence ID" value="CAI37744.1"/>
    <property type="molecule type" value="Genomic_DNA"/>
</dbReference>
<gene>
    <name evidence="2" type="ordered locus">jk1571</name>
</gene>
<reference evidence="2 3" key="1">
    <citation type="journal article" date="2005" name="J. Bacteriol.">
        <title>Complete genome sequence and analysis of the multiresistant nosocomial pathogen Corynebacterium jeikeium K411, a lipid-requiring bacterium of the human skin flora.</title>
        <authorList>
            <person name="Tauch A."/>
            <person name="Kaiser O."/>
            <person name="Hain T."/>
            <person name="Goesmann A."/>
            <person name="Weisshaar B."/>
            <person name="Albersmeier A."/>
            <person name="Bekel T."/>
            <person name="Bischoff N."/>
            <person name="Brune I."/>
            <person name="Chakraborty T."/>
            <person name="Kalinowski J."/>
            <person name="Meyer F."/>
            <person name="Rupp O."/>
            <person name="Schneiker S."/>
            <person name="Viehoever P."/>
            <person name="Puehler A."/>
        </authorList>
    </citation>
    <scope>NUCLEOTIDE SEQUENCE [LARGE SCALE GENOMIC DNA]</scope>
    <source>
        <strain evidence="2 3">K411</strain>
    </source>
</reference>
<dbReference type="KEGG" id="cjk:jk1571"/>
<organism evidence="2 3">
    <name type="scientific">Corynebacterium jeikeium (strain K411)</name>
    <dbReference type="NCBI Taxonomy" id="306537"/>
    <lineage>
        <taxon>Bacteria</taxon>
        <taxon>Bacillati</taxon>
        <taxon>Actinomycetota</taxon>
        <taxon>Actinomycetes</taxon>
        <taxon>Mycobacteriales</taxon>
        <taxon>Corynebacteriaceae</taxon>
        <taxon>Corynebacterium</taxon>
    </lineage>
</organism>
<feature type="domain" description="DUF1990" evidence="1">
    <location>
        <begin position="41"/>
        <end position="157"/>
    </location>
</feature>
<accession>Q4JTW3</accession>
<name>Q4JTW3_CORJK</name>
<dbReference type="HOGENOM" id="CLU_080841_1_0_11"/>
<sequence>MCRSMRRLPDTSSSLGLSMTPLSYTSTDGFPELHMSRIINAEFDTAAARLFRWGVQRSGLFRVRPTHEVVEIGAEVALSLGPWTFHCRVVDTFSTPGRCGFTYGTLPGHAERGEETFTLERLQDGRVLFLVDAKSQPARFPALRPVIDLPRRALIRRFYLRALDD</sequence>
<proteinExistence type="predicted"/>
<dbReference type="Proteomes" id="UP000000545">
    <property type="component" value="Chromosome"/>
</dbReference>
<keyword evidence="3" id="KW-1185">Reference proteome</keyword>
<evidence type="ECO:0000313" key="3">
    <source>
        <dbReference type="Proteomes" id="UP000000545"/>
    </source>
</evidence>
<dbReference type="eggNOG" id="COG4762">
    <property type="taxonomic scope" value="Bacteria"/>
</dbReference>
<dbReference type="Pfam" id="PF09348">
    <property type="entry name" value="DUF1990"/>
    <property type="match status" value="1"/>
</dbReference>
<dbReference type="InterPro" id="IPR018960">
    <property type="entry name" value="DUF1990"/>
</dbReference>
<evidence type="ECO:0000259" key="1">
    <source>
        <dbReference type="Pfam" id="PF09348"/>
    </source>
</evidence>
<dbReference type="AlphaFoldDB" id="Q4JTW3"/>
<evidence type="ECO:0000313" key="2">
    <source>
        <dbReference type="EMBL" id="CAI37744.1"/>
    </source>
</evidence>